<organism evidence="1 2">
    <name type="scientific">Streptomyces amakusaensis</name>
    <dbReference type="NCBI Taxonomy" id="67271"/>
    <lineage>
        <taxon>Bacteria</taxon>
        <taxon>Bacillati</taxon>
        <taxon>Actinomycetota</taxon>
        <taxon>Actinomycetes</taxon>
        <taxon>Kitasatosporales</taxon>
        <taxon>Streptomycetaceae</taxon>
        <taxon>Streptomyces</taxon>
    </lineage>
</organism>
<dbReference type="RefSeq" id="WP_344479668.1">
    <property type="nucleotide sequence ID" value="NZ_BAAASB010000013.1"/>
</dbReference>
<keyword evidence="2" id="KW-1185">Reference proteome</keyword>
<gene>
    <name evidence="1" type="ORF">ACFPRH_15795</name>
</gene>
<proteinExistence type="predicted"/>
<reference evidence="2" key="1">
    <citation type="journal article" date="2019" name="Int. J. Syst. Evol. Microbiol.">
        <title>The Global Catalogue of Microorganisms (GCM) 10K type strain sequencing project: providing services to taxonomists for standard genome sequencing and annotation.</title>
        <authorList>
            <consortium name="The Broad Institute Genomics Platform"/>
            <consortium name="The Broad Institute Genome Sequencing Center for Infectious Disease"/>
            <person name="Wu L."/>
            <person name="Ma J."/>
        </authorList>
    </citation>
    <scope>NUCLEOTIDE SEQUENCE [LARGE SCALE GENOMIC DNA]</scope>
    <source>
        <strain evidence="2">PCU 266</strain>
    </source>
</reference>
<accession>A0ABW0AMD9</accession>
<evidence type="ECO:0000313" key="2">
    <source>
        <dbReference type="Proteomes" id="UP001596160"/>
    </source>
</evidence>
<sequence>MKEKGAAGGMAALTLRITGRELPGSACGEWTDVHIGTQRGREPDQLVRADAAEAVFEIPLSTVTAADGGVDFRGPHVQGRRGARFVYLTWGELPPGGEFAMFRRAKLFLADLPEAAIASGGTAETVIGLTDPQGLPLCAALRPPLISWSAN</sequence>
<dbReference type="InterPro" id="IPR046032">
    <property type="entry name" value="DUF5990"/>
</dbReference>
<dbReference type="Pfam" id="PF19452">
    <property type="entry name" value="DUF5990"/>
    <property type="match status" value="1"/>
</dbReference>
<protein>
    <submittedName>
        <fullName evidence="1">DUF5990 family protein</fullName>
    </submittedName>
</protein>
<dbReference type="EMBL" id="JBHSKP010000009">
    <property type="protein sequence ID" value="MFC5153197.1"/>
    <property type="molecule type" value="Genomic_DNA"/>
</dbReference>
<name>A0ABW0AMD9_9ACTN</name>
<comment type="caution">
    <text evidence="1">The sequence shown here is derived from an EMBL/GenBank/DDBJ whole genome shotgun (WGS) entry which is preliminary data.</text>
</comment>
<evidence type="ECO:0000313" key="1">
    <source>
        <dbReference type="EMBL" id="MFC5153197.1"/>
    </source>
</evidence>
<dbReference type="Proteomes" id="UP001596160">
    <property type="component" value="Unassembled WGS sequence"/>
</dbReference>